<protein>
    <recommendedName>
        <fullName evidence="1">protein-tyrosine-phosphatase</fullName>
        <ecNumber evidence="1">3.1.3.48</ecNumber>
    </recommendedName>
</protein>
<evidence type="ECO:0000256" key="1">
    <source>
        <dbReference type="ARBA" id="ARBA00013064"/>
    </source>
</evidence>
<dbReference type="EMBL" id="KE721392">
    <property type="protein sequence ID" value="ERF69801.1"/>
    <property type="molecule type" value="Genomic_DNA"/>
</dbReference>
<dbReference type="PANTHER" id="PTHR11717">
    <property type="entry name" value="LOW MOLECULAR WEIGHT PROTEIN TYROSINE PHOSPHATASE"/>
    <property type="match status" value="1"/>
</dbReference>
<name>U1GDK9_ENDPU</name>
<dbReference type="OMA" id="YQQVTRF"/>
<dbReference type="Gene3D" id="3.40.50.2300">
    <property type="match status" value="1"/>
</dbReference>
<dbReference type="PANTHER" id="PTHR11717:SF7">
    <property type="entry name" value="LOW MOLECULAR WEIGHT PHOSPHOTYROSINE PROTEIN PHOSPHATASE"/>
    <property type="match status" value="1"/>
</dbReference>
<dbReference type="EC" id="3.1.3.48" evidence="1"/>
<evidence type="ECO:0000259" key="2">
    <source>
        <dbReference type="SMART" id="SM00226"/>
    </source>
</evidence>
<dbReference type="RefSeq" id="XP_007804581.1">
    <property type="nucleotide sequence ID" value="XM_007806390.1"/>
</dbReference>
<evidence type="ECO:0000313" key="4">
    <source>
        <dbReference type="Proteomes" id="UP000019373"/>
    </source>
</evidence>
<dbReference type="AlphaFoldDB" id="U1GDK9"/>
<dbReference type="OrthoDB" id="3388at2759"/>
<dbReference type="SUPFAM" id="SSF52788">
    <property type="entry name" value="Phosphotyrosine protein phosphatases I"/>
    <property type="match status" value="1"/>
</dbReference>
<dbReference type="HOGENOM" id="CLU_071415_2_0_1"/>
<accession>U1GDK9</accession>
<dbReference type="GeneID" id="19241945"/>
<dbReference type="SMART" id="SM00226">
    <property type="entry name" value="LMWPc"/>
    <property type="match status" value="1"/>
</dbReference>
<gene>
    <name evidence="3" type="ORF">EPUS_07057</name>
</gene>
<evidence type="ECO:0000313" key="3">
    <source>
        <dbReference type="EMBL" id="ERF69801.1"/>
    </source>
</evidence>
<keyword evidence="4" id="KW-1185">Reference proteome</keyword>
<dbReference type="InterPro" id="IPR036196">
    <property type="entry name" value="Ptyr_pPase_sf"/>
</dbReference>
<dbReference type="eggNOG" id="KOG3217">
    <property type="taxonomic scope" value="Eukaryota"/>
</dbReference>
<dbReference type="Proteomes" id="UP000019373">
    <property type="component" value="Unassembled WGS sequence"/>
</dbReference>
<feature type="domain" description="Phosphotyrosine protein phosphatase I" evidence="2">
    <location>
        <begin position="12"/>
        <end position="189"/>
    </location>
</feature>
<dbReference type="CDD" id="cd16343">
    <property type="entry name" value="LMWPTP"/>
    <property type="match status" value="1"/>
</dbReference>
<reference evidence="4" key="1">
    <citation type="journal article" date="2014" name="BMC Genomics">
        <title>Genome characteristics reveal the impact of lichenization on lichen-forming fungus Endocarpon pusillum Hedwig (Verrucariales, Ascomycota).</title>
        <authorList>
            <person name="Wang Y.-Y."/>
            <person name="Liu B."/>
            <person name="Zhang X.-Y."/>
            <person name="Zhou Q.-M."/>
            <person name="Zhang T."/>
            <person name="Li H."/>
            <person name="Yu Y.-F."/>
            <person name="Zhang X.-L."/>
            <person name="Hao X.-Y."/>
            <person name="Wang M."/>
            <person name="Wang L."/>
            <person name="Wei J.-C."/>
        </authorList>
    </citation>
    <scope>NUCLEOTIDE SEQUENCE [LARGE SCALE GENOMIC DNA]</scope>
    <source>
        <strain evidence="4">Z07020 / HMAS-L-300199</strain>
    </source>
</reference>
<dbReference type="InterPro" id="IPR023485">
    <property type="entry name" value="Ptyr_pPase"/>
</dbReference>
<sequence length="209" mass="22877">MADFASPSSSKVSVLFVCLGNICRSPMAEAVFRSLSHNLPPTNPTSPSSLQLPTQPHPQISYIDSAGTLAYHADSPPDPRTVSTLSSHKITNYNHRARKITAQDFEKFDYILAMDSQNLADLKALKGRVDRKKGGAASKASVRLFGEFGGRNEPTELGEEVIDPYYGADDGFEVCFEQVSRFSKAFLREVVENGTEKEEEDAGGSQEEL</sequence>
<dbReference type="InterPro" id="IPR050438">
    <property type="entry name" value="LMW_PTPase"/>
</dbReference>
<proteinExistence type="predicted"/>
<dbReference type="Pfam" id="PF01451">
    <property type="entry name" value="LMWPc"/>
    <property type="match status" value="2"/>
</dbReference>
<organism evidence="3 4">
    <name type="scientific">Endocarpon pusillum (strain Z07020 / HMAS-L-300199)</name>
    <name type="common">Lichen-forming fungus</name>
    <dbReference type="NCBI Taxonomy" id="1263415"/>
    <lineage>
        <taxon>Eukaryota</taxon>
        <taxon>Fungi</taxon>
        <taxon>Dikarya</taxon>
        <taxon>Ascomycota</taxon>
        <taxon>Pezizomycotina</taxon>
        <taxon>Eurotiomycetes</taxon>
        <taxon>Chaetothyriomycetidae</taxon>
        <taxon>Verrucariales</taxon>
        <taxon>Verrucariaceae</taxon>
        <taxon>Endocarpon</taxon>
    </lineage>
</organism>
<dbReference type="GO" id="GO:0004725">
    <property type="term" value="F:protein tyrosine phosphatase activity"/>
    <property type="evidence" value="ECO:0007669"/>
    <property type="project" value="UniProtKB-EC"/>
</dbReference>